<proteinExistence type="predicted"/>
<evidence type="ECO:0000313" key="2">
    <source>
        <dbReference type="EMBL" id="KAK0445382.1"/>
    </source>
</evidence>
<dbReference type="EMBL" id="JAUEPT010000016">
    <property type="protein sequence ID" value="KAK0445382.1"/>
    <property type="molecule type" value="Genomic_DNA"/>
</dbReference>
<gene>
    <name evidence="2" type="ORF">EV421DRAFT_1734608</name>
</gene>
<evidence type="ECO:0000256" key="1">
    <source>
        <dbReference type="SAM" id="MobiDB-lite"/>
    </source>
</evidence>
<evidence type="ECO:0000313" key="3">
    <source>
        <dbReference type="Proteomes" id="UP001175226"/>
    </source>
</evidence>
<protein>
    <submittedName>
        <fullName evidence="2">Uncharacterized protein</fullName>
    </submittedName>
</protein>
<name>A0AA39MSV3_9AGAR</name>
<organism evidence="2 3">
    <name type="scientific">Armillaria borealis</name>
    <dbReference type="NCBI Taxonomy" id="47425"/>
    <lineage>
        <taxon>Eukaryota</taxon>
        <taxon>Fungi</taxon>
        <taxon>Dikarya</taxon>
        <taxon>Basidiomycota</taxon>
        <taxon>Agaricomycotina</taxon>
        <taxon>Agaricomycetes</taxon>
        <taxon>Agaricomycetidae</taxon>
        <taxon>Agaricales</taxon>
        <taxon>Marasmiineae</taxon>
        <taxon>Physalacriaceae</taxon>
        <taxon>Armillaria</taxon>
    </lineage>
</organism>
<reference evidence="2" key="1">
    <citation type="submission" date="2023-06" db="EMBL/GenBank/DDBJ databases">
        <authorList>
            <consortium name="Lawrence Berkeley National Laboratory"/>
            <person name="Ahrendt S."/>
            <person name="Sahu N."/>
            <person name="Indic B."/>
            <person name="Wong-Bajracharya J."/>
            <person name="Merenyi Z."/>
            <person name="Ke H.-M."/>
            <person name="Monk M."/>
            <person name="Kocsube S."/>
            <person name="Drula E."/>
            <person name="Lipzen A."/>
            <person name="Balint B."/>
            <person name="Henrissat B."/>
            <person name="Andreopoulos B."/>
            <person name="Martin F.M."/>
            <person name="Harder C.B."/>
            <person name="Rigling D."/>
            <person name="Ford K.L."/>
            <person name="Foster G.D."/>
            <person name="Pangilinan J."/>
            <person name="Papanicolaou A."/>
            <person name="Barry K."/>
            <person name="LaButti K."/>
            <person name="Viragh M."/>
            <person name="Koriabine M."/>
            <person name="Yan M."/>
            <person name="Riley R."/>
            <person name="Champramary S."/>
            <person name="Plett K.L."/>
            <person name="Tsai I.J."/>
            <person name="Slot J."/>
            <person name="Sipos G."/>
            <person name="Plett J."/>
            <person name="Nagy L.G."/>
            <person name="Grigoriev I.V."/>
        </authorList>
    </citation>
    <scope>NUCLEOTIDE SEQUENCE</scope>
    <source>
        <strain evidence="2">FPL87.14</strain>
    </source>
</reference>
<sequence length="294" mass="31295">MAVELGTRVVDLDGPVRSDLEDWPGRLGLHVQMFEVSLAGAFPYSIGKLDVLSRSLISFSAIASDTKAVADTGDVVVAANGNLCLEEDDGDGERGSPENSGRFCEATVPAGFKLNLVPLRSANFLALSFKPPAVRLSTSSWRRATVCNEQGKTVAAEFHVQLHKHADLIASPRIIEVAAAKHPSPASRSWIIRRPLVHRLLHRSRGYLFEDADVLREMSLGLSIGHSVTNSKVAIARVRLIDGNIVSPLHVGASHGAFSYIVGTVEASVTTSTSSEAPKSHTGASSSAIQSGQK</sequence>
<accession>A0AA39MSV3</accession>
<dbReference type="AlphaFoldDB" id="A0AA39MSV3"/>
<keyword evidence="3" id="KW-1185">Reference proteome</keyword>
<dbReference type="Proteomes" id="UP001175226">
    <property type="component" value="Unassembled WGS sequence"/>
</dbReference>
<feature type="region of interest" description="Disordered" evidence="1">
    <location>
        <begin position="272"/>
        <end position="294"/>
    </location>
</feature>
<feature type="compositionally biased region" description="Polar residues" evidence="1">
    <location>
        <begin position="282"/>
        <end position="294"/>
    </location>
</feature>
<comment type="caution">
    <text evidence="2">The sequence shown here is derived from an EMBL/GenBank/DDBJ whole genome shotgun (WGS) entry which is preliminary data.</text>
</comment>